<dbReference type="InterPro" id="IPR013785">
    <property type="entry name" value="Aldolase_TIM"/>
</dbReference>
<evidence type="ECO:0000256" key="3">
    <source>
        <dbReference type="ARBA" id="ARBA00008737"/>
    </source>
</evidence>
<dbReference type="PATRIC" id="fig|1121290.3.peg.1320"/>
<dbReference type="RefSeq" id="WP_070110330.1">
    <property type="nucleotide sequence ID" value="NZ_LZFO01000016.1"/>
</dbReference>
<dbReference type="InterPro" id="IPR011060">
    <property type="entry name" value="RibuloseP-bd_barrel"/>
</dbReference>
<keyword evidence="8 9" id="KW-0456">Lyase</keyword>
<dbReference type="InterPro" id="IPR013798">
    <property type="entry name" value="Indole-3-glycerol_P_synth_dom"/>
</dbReference>
<protein>
    <recommendedName>
        <fullName evidence="9">Indole-3-glycerol phosphate synthase</fullName>
        <shortName evidence="9">IGPS</shortName>
        <ecNumber evidence="9">4.1.1.48</ecNumber>
    </recommendedName>
</protein>
<dbReference type="EMBL" id="LZFO01000016">
    <property type="protein sequence ID" value="OFI06086.1"/>
    <property type="molecule type" value="Genomic_DNA"/>
</dbReference>
<dbReference type="InterPro" id="IPR045186">
    <property type="entry name" value="Indole-3-glycerol_P_synth"/>
</dbReference>
<evidence type="ECO:0000256" key="5">
    <source>
        <dbReference type="ARBA" id="ARBA00022793"/>
    </source>
</evidence>
<proteinExistence type="inferred from homology"/>
<comment type="catalytic activity">
    <reaction evidence="1 9">
        <text>1-(2-carboxyphenylamino)-1-deoxy-D-ribulose 5-phosphate + H(+) = (1S,2R)-1-C-(indol-3-yl)glycerol 3-phosphate + CO2 + H2O</text>
        <dbReference type="Rhea" id="RHEA:23476"/>
        <dbReference type="ChEBI" id="CHEBI:15377"/>
        <dbReference type="ChEBI" id="CHEBI:15378"/>
        <dbReference type="ChEBI" id="CHEBI:16526"/>
        <dbReference type="ChEBI" id="CHEBI:58613"/>
        <dbReference type="ChEBI" id="CHEBI:58866"/>
        <dbReference type="EC" id="4.1.1.48"/>
    </reaction>
</comment>
<dbReference type="NCBIfam" id="NF001377">
    <property type="entry name" value="PRK00278.2-4"/>
    <property type="match status" value="1"/>
</dbReference>
<dbReference type="EC" id="4.1.1.48" evidence="9"/>
<dbReference type="HAMAP" id="MF_00134_B">
    <property type="entry name" value="IGPS_B"/>
    <property type="match status" value="1"/>
</dbReference>
<dbReference type="AlphaFoldDB" id="A0A1E8EYR1"/>
<sequence>MEDFLTRILKAKRLEVKKLKENFNFERELCNLNRKSKKSFIDKLNKSNYMGIIAEIKKASPSKGLIRENLDPVVQGKLYESYGALAISVLTDREFFKGSFEYLKKVAQSTSLPILCKDFIIDEIQIQKAKICGSDVILLIVAALEEKQLYKLFNFAKQLDLEVLVEVHNEEELDRAIELGAKLVGINNRDLKTFKVNLNTSLEIAPKALKNNITLISESGIKTKAHVEKLAKSGIKGILVGESLVTATNLESKFNELKVVKEF</sequence>
<keyword evidence="6 9" id="KW-0822">Tryptophan biosynthesis</keyword>
<accession>A0A1E8EYR1</accession>
<dbReference type="Pfam" id="PF00218">
    <property type="entry name" value="IGPS"/>
    <property type="match status" value="1"/>
</dbReference>
<comment type="caution">
    <text evidence="11">The sequence shown here is derived from an EMBL/GenBank/DDBJ whole genome shotgun (WGS) entry which is preliminary data.</text>
</comment>
<dbReference type="GO" id="GO:0000162">
    <property type="term" value="P:L-tryptophan biosynthetic process"/>
    <property type="evidence" value="ECO:0007669"/>
    <property type="project" value="UniProtKB-UniRule"/>
</dbReference>
<evidence type="ECO:0000313" key="11">
    <source>
        <dbReference type="EMBL" id="OFI06086.1"/>
    </source>
</evidence>
<dbReference type="Gene3D" id="3.20.20.70">
    <property type="entry name" value="Aldolase class I"/>
    <property type="match status" value="1"/>
</dbReference>
<evidence type="ECO:0000313" key="12">
    <source>
        <dbReference type="Proteomes" id="UP000175744"/>
    </source>
</evidence>
<evidence type="ECO:0000256" key="9">
    <source>
        <dbReference type="HAMAP-Rule" id="MF_00134"/>
    </source>
</evidence>
<dbReference type="InterPro" id="IPR001468">
    <property type="entry name" value="Indole-3-GlycerolPSynthase_CS"/>
</dbReference>
<evidence type="ECO:0000259" key="10">
    <source>
        <dbReference type="Pfam" id="PF00218"/>
    </source>
</evidence>
<keyword evidence="5 9" id="KW-0210">Decarboxylase</keyword>
<evidence type="ECO:0000256" key="1">
    <source>
        <dbReference type="ARBA" id="ARBA00001633"/>
    </source>
</evidence>
<dbReference type="SUPFAM" id="SSF51366">
    <property type="entry name" value="Ribulose-phoshate binding barrel"/>
    <property type="match status" value="1"/>
</dbReference>
<gene>
    <name evidence="9 11" type="primary">trpC</name>
    <name evidence="11" type="ORF">CLOACE_13410</name>
</gene>
<evidence type="ECO:0000256" key="6">
    <source>
        <dbReference type="ARBA" id="ARBA00022822"/>
    </source>
</evidence>
<evidence type="ECO:0000256" key="8">
    <source>
        <dbReference type="ARBA" id="ARBA00023239"/>
    </source>
</evidence>
<dbReference type="STRING" id="1121290.CLAOCE_13410"/>
<evidence type="ECO:0000256" key="2">
    <source>
        <dbReference type="ARBA" id="ARBA00004696"/>
    </source>
</evidence>
<dbReference type="GO" id="GO:0004640">
    <property type="term" value="F:phosphoribosylanthranilate isomerase activity"/>
    <property type="evidence" value="ECO:0007669"/>
    <property type="project" value="TreeGrafter"/>
</dbReference>
<comment type="similarity">
    <text evidence="3 9">Belongs to the TrpC family.</text>
</comment>
<organism evidence="11 12">
    <name type="scientific">Clostridium acetireducens DSM 10703</name>
    <dbReference type="NCBI Taxonomy" id="1121290"/>
    <lineage>
        <taxon>Bacteria</taxon>
        <taxon>Bacillati</taxon>
        <taxon>Bacillota</taxon>
        <taxon>Clostridia</taxon>
        <taxon>Eubacteriales</taxon>
        <taxon>Clostridiaceae</taxon>
        <taxon>Clostridium</taxon>
    </lineage>
</organism>
<dbReference type="FunFam" id="3.20.20.70:FF:000024">
    <property type="entry name" value="Indole-3-glycerol phosphate synthase"/>
    <property type="match status" value="1"/>
</dbReference>
<name>A0A1E8EYR1_9CLOT</name>
<evidence type="ECO:0000256" key="7">
    <source>
        <dbReference type="ARBA" id="ARBA00023141"/>
    </source>
</evidence>
<dbReference type="PANTHER" id="PTHR22854:SF2">
    <property type="entry name" value="INDOLE-3-GLYCEROL-PHOSPHATE SYNTHASE"/>
    <property type="match status" value="1"/>
</dbReference>
<dbReference type="Proteomes" id="UP000175744">
    <property type="component" value="Unassembled WGS sequence"/>
</dbReference>
<feature type="domain" description="Indole-3-glycerol phosphate synthase" evidence="10">
    <location>
        <begin position="5"/>
        <end position="257"/>
    </location>
</feature>
<keyword evidence="7 9" id="KW-0057">Aromatic amino acid biosynthesis</keyword>
<dbReference type="PROSITE" id="PS00614">
    <property type="entry name" value="IGPS"/>
    <property type="match status" value="1"/>
</dbReference>
<dbReference type="OrthoDB" id="9804217at2"/>
<dbReference type="UniPathway" id="UPA00035">
    <property type="reaction ID" value="UER00043"/>
</dbReference>
<evidence type="ECO:0000256" key="4">
    <source>
        <dbReference type="ARBA" id="ARBA00022605"/>
    </source>
</evidence>
<dbReference type="GO" id="GO:0004425">
    <property type="term" value="F:indole-3-glycerol-phosphate synthase activity"/>
    <property type="evidence" value="ECO:0007669"/>
    <property type="project" value="UniProtKB-UniRule"/>
</dbReference>
<reference evidence="11 12" key="1">
    <citation type="submission" date="2016-06" db="EMBL/GenBank/DDBJ databases">
        <title>Genome sequence of Clostridium acetireducens DSM 10703.</title>
        <authorList>
            <person name="Poehlein A."/>
            <person name="Fluechter S."/>
            <person name="Duerre P."/>
            <person name="Daniel R."/>
        </authorList>
    </citation>
    <scope>NUCLEOTIDE SEQUENCE [LARGE SCALE GENOMIC DNA]</scope>
    <source>
        <strain evidence="11 12">DSM 10703</strain>
    </source>
</reference>
<keyword evidence="4 9" id="KW-0028">Amino-acid biosynthesis</keyword>
<dbReference type="PANTHER" id="PTHR22854">
    <property type="entry name" value="TRYPTOPHAN BIOSYNTHESIS PROTEIN"/>
    <property type="match status" value="1"/>
</dbReference>
<dbReference type="CDD" id="cd00331">
    <property type="entry name" value="IGPS"/>
    <property type="match status" value="1"/>
</dbReference>
<comment type="pathway">
    <text evidence="2 9">Amino-acid biosynthesis; L-tryptophan biosynthesis; L-tryptophan from chorismate: step 4/5.</text>
</comment>
<keyword evidence="12" id="KW-1185">Reference proteome</keyword>